<dbReference type="EMBL" id="JAWDGP010004620">
    <property type="protein sequence ID" value="KAK3762971.1"/>
    <property type="molecule type" value="Genomic_DNA"/>
</dbReference>
<evidence type="ECO:0000313" key="3">
    <source>
        <dbReference type="Proteomes" id="UP001283361"/>
    </source>
</evidence>
<keyword evidence="3" id="KW-1185">Reference proteome</keyword>
<organism evidence="2 3">
    <name type="scientific">Elysia crispata</name>
    <name type="common">lettuce slug</name>
    <dbReference type="NCBI Taxonomy" id="231223"/>
    <lineage>
        <taxon>Eukaryota</taxon>
        <taxon>Metazoa</taxon>
        <taxon>Spiralia</taxon>
        <taxon>Lophotrochozoa</taxon>
        <taxon>Mollusca</taxon>
        <taxon>Gastropoda</taxon>
        <taxon>Heterobranchia</taxon>
        <taxon>Euthyneura</taxon>
        <taxon>Panpulmonata</taxon>
        <taxon>Sacoglossa</taxon>
        <taxon>Placobranchoidea</taxon>
        <taxon>Plakobranchidae</taxon>
        <taxon>Elysia</taxon>
    </lineage>
</organism>
<feature type="region of interest" description="Disordered" evidence="1">
    <location>
        <begin position="9"/>
        <end position="51"/>
    </location>
</feature>
<gene>
    <name evidence="2" type="ORF">RRG08_015712</name>
</gene>
<accession>A0AAE0Z6I5</accession>
<sequence>IPHALYRLKSTPASFTPSATSASTSPTYKMTTGRPRTASVGETGKLSSGVR</sequence>
<dbReference type="AlphaFoldDB" id="A0AAE0Z6I5"/>
<dbReference type="Proteomes" id="UP001283361">
    <property type="component" value="Unassembled WGS sequence"/>
</dbReference>
<proteinExistence type="predicted"/>
<reference evidence="2" key="1">
    <citation type="journal article" date="2023" name="G3 (Bethesda)">
        <title>A reference genome for the long-term kleptoplast-retaining sea slug Elysia crispata morphotype clarki.</title>
        <authorList>
            <person name="Eastman K.E."/>
            <person name="Pendleton A.L."/>
            <person name="Shaikh M.A."/>
            <person name="Suttiyut T."/>
            <person name="Ogas R."/>
            <person name="Tomko P."/>
            <person name="Gavelis G."/>
            <person name="Widhalm J.R."/>
            <person name="Wisecaver J.H."/>
        </authorList>
    </citation>
    <scope>NUCLEOTIDE SEQUENCE</scope>
    <source>
        <strain evidence="2">ECLA1</strain>
    </source>
</reference>
<feature type="non-terminal residue" evidence="2">
    <location>
        <position position="1"/>
    </location>
</feature>
<evidence type="ECO:0000313" key="2">
    <source>
        <dbReference type="EMBL" id="KAK3762971.1"/>
    </source>
</evidence>
<protein>
    <submittedName>
        <fullName evidence="2">Uncharacterized protein</fullName>
    </submittedName>
</protein>
<name>A0AAE0Z6I5_9GAST</name>
<evidence type="ECO:0000256" key="1">
    <source>
        <dbReference type="SAM" id="MobiDB-lite"/>
    </source>
</evidence>
<feature type="compositionally biased region" description="Low complexity" evidence="1">
    <location>
        <begin position="10"/>
        <end position="27"/>
    </location>
</feature>
<comment type="caution">
    <text evidence="2">The sequence shown here is derived from an EMBL/GenBank/DDBJ whole genome shotgun (WGS) entry which is preliminary data.</text>
</comment>